<gene>
    <name evidence="3" type="ORF">J3A84_15035</name>
</gene>
<feature type="domain" description="Glycine zipper-like" evidence="2">
    <location>
        <begin position="8"/>
        <end position="50"/>
    </location>
</feature>
<feature type="transmembrane region" description="Helical" evidence="1">
    <location>
        <begin position="14"/>
        <end position="46"/>
    </location>
</feature>
<keyword evidence="1" id="KW-1133">Transmembrane helix</keyword>
<sequence>MKEDSGKKKKQEGISYLVIGIGVGVALGAAMNNLAIGIALGVAIGAGLDQQNRKKNENK</sequence>
<dbReference type="InterPro" id="IPR058598">
    <property type="entry name" value="Gly_zipper-like_dom"/>
</dbReference>
<name>A0A939HE60_9CLOT</name>
<keyword evidence="4" id="KW-1185">Reference proteome</keyword>
<evidence type="ECO:0000256" key="1">
    <source>
        <dbReference type="SAM" id="Phobius"/>
    </source>
</evidence>
<comment type="caution">
    <text evidence="3">The sequence shown here is derived from an EMBL/GenBank/DDBJ whole genome shotgun (WGS) entry which is preliminary data.</text>
</comment>
<evidence type="ECO:0000259" key="2">
    <source>
        <dbReference type="Pfam" id="PF26273"/>
    </source>
</evidence>
<accession>A0A939HE60</accession>
<reference evidence="3" key="1">
    <citation type="submission" date="2021-03" db="EMBL/GenBank/DDBJ databases">
        <title>Proteiniclasticum marinus sp. nov., isolated from tidal flat sediment.</title>
        <authorList>
            <person name="Namirimu T."/>
            <person name="Yang J.-A."/>
            <person name="Yang S.-H."/>
            <person name="Kim Y.-J."/>
            <person name="Kwon K.K."/>
        </authorList>
    </citation>
    <scope>NUCLEOTIDE SEQUENCE</scope>
    <source>
        <strain evidence="3">SCR006</strain>
    </source>
</reference>
<dbReference type="Pfam" id="PF26273">
    <property type="entry name" value="Gly_zipper"/>
    <property type="match status" value="1"/>
</dbReference>
<protein>
    <recommendedName>
        <fullName evidence="2">Glycine zipper-like domain-containing protein</fullName>
    </recommendedName>
</protein>
<dbReference type="Proteomes" id="UP000664218">
    <property type="component" value="Unassembled WGS sequence"/>
</dbReference>
<evidence type="ECO:0000313" key="3">
    <source>
        <dbReference type="EMBL" id="MBO1266347.1"/>
    </source>
</evidence>
<organism evidence="3 4">
    <name type="scientific">Proteiniclasticum aestuarii</name>
    <dbReference type="NCBI Taxonomy" id="2817862"/>
    <lineage>
        <taxon>Bacteria</taxon>
        <taxon>Bacillati</taxon>
        <taxon>Bacillota</taxon>
        <taxon>Clostridia</taxon>
        <taxon>Eubacteriales</taxon>
        <taxon>Clostridiaceae</taxon>
        <taxon>Proteiniclasticum</taxon>
    </lineage>
</organism>
<dbReference type="AlphaFoldDB" id="A0A939HE60"/>
<proteinExistence type="predicted"/>
<keyword evidence="1" id="KW-0472">Membrane</keyword>
<dbReference type="EMBL" id="JAFNJU010000020">
    <property type="protein sequence ID" value="MBO1266347.1"/>
    <property type="molecule type" value="Genomic_DNA"/>
</dbReference>
<keyword evidence="1" id="KW-0812">Transmembrane</keyword>
<evidence type="ECO:0000313" key="4">
    <source>
        <dbReference type="Proteomes" id="UP000664218"/>
    </source>
</evidence>